<protein>
    <submittedName>
        <fullName evidence="2">Uncharacterized protein</fullName>
    </submittedName>
</protein>
<sequence>MNVGTAHSEVNPQHAGDEQPGHLALLHPGHRPVTRHPAQHPLR</sequence>
<dbReference type="Proteomes" id="UP000694402">
    <property type="component" value="Unassembled WGS sequence"/>
</dbReference>
<feature type="compositionally biased region" description="Basic residues" evidence="1">
    <location>
        <begin position="28"/>
        <end position="43"/>
    </location>
</feature>
<reference evidence="3" key="1">
    <citation type="journal article" date="2018" name="PLoS ONE">
        <title>Chinook salmon (Oncorhynchus tshawytscha) genome and transcriptome.</title>
        <authorList>
            <person name="Christensen K.A."/>
            <person name="Leong J.S."/>
            <person name="Sakhrani D."/>
            <person name="Biagi C.A."/>
            <person name="Minkley D.R."/>
            <person name="Withler R.E."/>
            <person name="Rondeau E.B."/>
            <person name="Koop B.F."/>
            <person name="Devlin R.H."/>
        </authorList>
    </citation>
    <scope>NUCLEOTIDE SEQUENCE [LARGE SCALE GENOMIC DNA]</scope>
</reference>
<dbReference type="AlphaFoldDB" id="A0AAZ3S0Q8"/>
<reference evidence="2" key="3">
    <citation type="submission" date="2025-09" db="UniProtKB">
        <authorList>
            <consortium name="Ensembl"/>
        </authorList>
    </citation>
    <scope>IDENTIFICATION</scope>
</reference>
<feature type="region of interest" description="Disordered" evidence="1">
    <location>
        <begin position="1"/>
        <end position="43"/>
    </location>
</feature>
<name>A0AAZ3S0Q8_ONCTS</name>
<organism evidence="2 3">
    <name type="scientific">Oncorhynchus tshawytscha</name>
    <name type="common">Chinook salmon</name>
    <name type="synonym">Salmo tshawytscha</name>
    <dbReference type="NCBI Taxonomy" id="74940"/>
    <lineage>
        <taxon>Eukaryota</taxon>
        <taxon>Metazoa</taxon>
        <taxon>Chordata</taxon>
        <taxon>Craniata</taxon>
        <taxon>Vertebrata</taxon>
        <taxon>Euteleostomi</taxon>
        <taxon>Actinopterygii</taxon>
        <taxon>Neopterygii</taxon>
        <taxon>Teleostei</taxon>
        <taxon>Protacanthopterygii</taxon>
        <taxon>Salmoniformes</taxon>
        <taxon>Salmonidae</taxon>
        <taxon>Salmoninae</taxon>
        <taxon>Oncorhynchus</taxon>
    </lineage>
</organism>
<evidence type="ECO:0000313" key="3">
    <source>
        <dbReference type="Proteomes" id="UP000694402"/>
    </source>
</evidence>
<dbReference type="Ensembl" id="ENSOTST00005137300.1">
    <property type="protein sequence ID" value="ENSOTSP00005147038.1"/>
    <property type="gene ID" value="ENSOTSG00005064834.1"/>
</dbReference>
<evidence type="ECO:0000256" key="1">
    <source>
        <dbReference type="SAM" id="MobiDB-lite"/>
    </source>
</evidence>
<proteinExistence type="predicted"/>
<accession>A0AAZ3S0Q8</accession>
<reference evidence="2" key="2">
    <citation type="submission" date="2025-08" db="UniProtKB">
        <authorList>
            <consortium name="Ensembl"/>
        </authorList>
    </citation>
    <scope>IDENTIFICATION</scope>
</reference>
<keyword evidence="3" id="KW-1185">Reference proteome</keyword>
<evidence type="ECO:0000313" key="2">
    <source>
        <dbReference type="Ensembl" id="ENSOTSP00005147038.1"/>
    </source>
</evidence>